<dbReference type="Pfam" id="PF26373">
    <property type="entry name" value="MamC"/>
    <property type="match status" value="1"/>
</dbReference>
<evidence type="ECO:0000256" key="1">
    <source>
        <dbReference type="SAM" id="Phobius"/>
    </source>
</evidence>
<dbReference type="RefSeq" id="WP_086238071.1">
    <property type="nucleotide sequence ID" value="NZ_CP015578.1"/>
</dbReference>
<evidence type="ECO:0000313" key="2">
    <source>
        <dbReference type="EMBL" id="ARQ96852.1"/>
    </source>
</evidence>
<feature type="transmembrane region" description="Helical" evidence="1">
    <location>
        <begin position="12"/>
        <end position="31"/>
    </location>
</feature>
<sequence>MINTGTPRSISGHAVSGGIVAFMVSGAYQYAKFKDGKTTKSQAIQTTLKSTLEGAIIGACAIAAANTIGDPNKSTINKIAQAGAYIAIGGAFAYAAQNLLKPKECKTLQNQQKRINNDK</sequence>
<organism evidence="2 3">
    <name type="scientific">Campylobacter lanienae NCTC 13004</name>
    <dbReference type="NCBI Taxonomy" id="1031753"/>
    <lineage>
        <taxon>Bacteria</taxon>
        <taxon>Pseudomonadati</taxon>
        <taxon>Campylobacterota</taxon>
        <taxon>Epsilonproteobacteria</taxon>
        <taxon>Campylobacterales</taxon>
        <taxon>Campylobacteraceae</taxon>
        <taxon>Campylobacter</taxon>
    </lineage>
</organism>
<reference evidence="3" key="1">
    <citation type="journal article" date="2017" name="Genome Biol. Evol.">
        <title>Comparative Genomic Analysis Identifies a Campylobacter Clade Deficient in Selenium Metabolism.</title>
        <authorList>
            <person name="Miller W.G."/>
            <person name="Yee E."/>
            <person name="Lopes B.S."/>
            <person name="Chapman M.H."/>
            <person name="Huynh S."/>
            <person name="Bono J.L."/>
            <person name="Parker C.T."/>
            <person name="Strachan N.J.C."/>
            <person name="Forbes K.J."/>
        </authorList>
    </citation>
    <scope>NUCLEOTIDE SEQUENCE [LARGE SCALE GENOMIC DNA]</scope>
    <source>
        <strain evidence="3">NCTC 13004</strain>
    </source>
</reference>
<protein>
    <submittedName>
        <fullName evidence="2">Uncharacterized protein</fullName>
    </submittedName>
</protein>
<dbReference type="EMBL" id="CP015578">
    <property type="protein sequence ID" value="ARQ96852.1"/>
    <property type="molecule type" value="Genomic_DNA"/>
</dbReference>
<keyword evidence="1" id="KW-1133">Transmembrane helix</keyword>
<proteinExistence type="predicted"/>
<dbReference type="InterPro" id="IPR058956">
    <property type="entry name" value="MamC"/>
</dbReference>
<keyword evidence="1" id="KW-0472">Membrane</keyword>
<keyword evidence="1" id="KW-0812">Transmembrane</keyword>
<accession>A0A1X9SKU5</accession>
<dbReference type="KEGG" id="clx:CLAN_0068"/>
<dbReference type="GeneID" id="46920541"/>
<name>A0A1X9SKU5_9BACT</name>
<gene>
    <name evidence="2" type="ORF">CLAN_0068</name>
</gene>
<dbReference type="Proteomes" id="UP000202031">
    <property type="component" value="Chromosome"/>
</dbReference>
<evidence type="ECO:0000313" key="3">
    <source>
        <dbReference type="Proteomes" id="UP000202031"/>
    </source>
</evidence>
<reference evidence="3" key="2">
    <citation type="journal article" date="2017" name="Genome Biol. Evol.">
        <title>Comparative genomic analysis identifies a Campylobacter clade deficient in selenium metabolism.</title>
        <authorList>
            <person name="Miller W.G."/>
            <person name="Yee E."/>
            <person name="Lopes B.S."/>
            <person name="Chapman M.H."/>
            <person name="Huynh S."/>
            <person name="Bono J.L."/>
            <person name="Parker C.T."/>
            <person name="Strachan N.J.C."/>
            <person name="Forbes K.J."/>
        </authorList>
    </citation>
    <scope>NUCLEOTIDE SEQUENCE [LARGE SCALE GENOMIC DNA]</scope>
    <source>
        <strain evidence="3">NCTC 13004</strain>
    </source>
</reference>
<dbReference type="AlphaFoldDB" id="A0A1X9SKU5"/>